<evidence type="ECO:0000313" key="2">
    <source>
        <dbReference type="EMBL" id="MFC5970571.1"/>
    </source>
</evidence>
<keyword evidence="3" id="KW-1185">Reference proteome</keyword>
<feature type="transmembrane region" description="Helical" evidence="1">
    <location>
        <begin position="150"/>
        <end position="174"/>
    </location>
</feature>
<dbReference type="AlphaFoldDB" id="A0ABD5RJ08"/>
<dbReference type="Proteomes" id="UP001596099">
    <property type="component" value="Unassembled WGS sequence"/>
</dbReference>
<protein>
    <recommendedName>
        <fullName evidence="4">ABC transporter permease</fullName>
    </recommendedName>
</protein>
<feature type="transmembrane region" description="Helical" evidence="1">
    <location>
        <begin position="54"/>
        <end position="74"/>
    </location>
</feature>
<evidence type="ECO:0008006" key="4">
    <source>
        <dbReference type="Google" id="ProtNLM"/>
    </source>
</evidence>
<sequence>MVVEREQYGVVSGVRADVAQLHEHWMAVVFPRVQQTHSVVGRWRPDGALKQGAFYVWGLLGALALLLTYPFLLLGFGTRFYTRKLDSTATRLGTIGVVGLTAVVWGLLTAFVWLRSTFSAEAFVAVAAASVVAVLSAALAALFTKFGGRAVTVVLAYPAAMNALFLPPVVAALYSPALAGTVLTESTTLAEWLLDNVLVVGDLNTTIREQFELEGAAYVAMWFGIALPVGWFLGLVVTLADVVRPKPGSKSGDE</sequence>
<evidence type="ECO:0000313" key="3">
    <source>
        <dbReference type="Proteomes" id="UP001596099"/>
    </source>
</evidence>
<keyword evidence="1" id="KW-0472">Membrane</keyword>
<proteinExistence type="predicted"/>
<accession>A0ABD5RJ08</accession>
<feature type="transmembrane region" description="Helical" evidence="1">
    <location>
        <begin position="122"/>
        <end position="143"/>
    </location>
</feature>
<reference evidence="2 3" key="1">
    <citation type="journal article" date="2019" name="Int. J. Syst. Evol. Microbiol.">
        <title>The Global Catalogue of Microorganisms (GCM) 10K type strain sequencing project: providing services to taxonomists for standard genome sequencing and annotation.</title>
        <authorList>
            <consortium name="The Broad Institute Genomics Platform"/>
            <consortium name="The Broad Institute Genome Sequencing Center for Infectious Disease"/>
            <person name="Wu L."/>
            <person name="Ma J."/>
        </authorList>
    </citation>
    <scope>NUCLEOTIDE SEQUENCE [LARGE SCALE GENOMIC DNA]</scope>
    <source>
        <strain evidence="2 3">CGMCC 1.12543</strain>
    </source>
</reference>
<name>A0ABD5RJ08_9EURY</name>
<organism evidence="2 3">
    <name type="scientific">Halomarina salina</name>
    <dbReference type="NCBI Taxonomy" id="1872699"/>
    <lineage>
        <taxon>Archaea</taxon>
        <taxon>Methanobacteriati</taxon>
        <taxon>Methanobacteriota</taxon>
        <taxon>Stenosarchaea group</taxon>
        <taxon>Halobacteria</taxon>
        <taxon>Halobacteriales</taxon>
        <taxon>Natronomonadaceae</taxon>
        <taxon>Halomarina</taxon>
    </lineage>
</organism>
<feature type="transmembrane region" description="Helical" evidence="1">
    <location>
        <begin position="95"/>
        <end position="116"/>
    </location>
</feature>
<feature type="transmembrane region" description="Helical" evidence="1">
    <location>
        <begin position="219"/>
        <end position="240"/>
    </location>
</feature>
<evidence type="ECO:0000256" key="1">
    <source>
        <dbReference type="SAM" id="Phobius"/>
    </source>
</evidence>
<dbReference type="EMBL" id="JBHSQH010000001">
    <property type="protein sequence ID" value="MFC5970571.1"/>
    <property type="molecule type" value="Genomic_DNA"/>
</dbReference>
<dbReference type="RefSeq" id="WP_247420038.1">
    <property type="nucleotide sequence ID" value="NZ_JALLGW010000002.1"/>
</dbReference>
<gene>
    <name evidence="2" type="ORF">ACFPYI_04430</name>
</gene>
<comment type="caution">
    <text evidence="2">The sequence shown here is derived from an EMBL/GenBank/DDBJ whole genome shotgun (WGS) entry which is preliminary data.</text>
</comment>
<keyword evidence="1" id="KW-0812">Transmembrane</keyword>
<keyword evidence="1" id="KW-1133">Transmembrane helix</keyword>